<keyword evidence="3" id="KW-1185">Reference proteome</keyword>
<evidence type="ECO:0000313" key="3">
    <source>
        <dbReference type="Proteomes" id="UP000648908"/>
    </source>
</evidence>
<sequence length="109" mass="12173">MPNEPKFAAEKRPPRAVPRKNAQSDHEGSAHRPEEFKAGELEAGEIKSGAPDLSPEQKRAAPQEIRNESTVQDTEQDSDAPLIPRSRNFDSTISENRDHSGRINKRDDC</sequence>
<evidence type="ECO:0000256" key="1">
    <source>
        <dbReference type="SAM" id="MobiDB-lite"/>
    </source>
</evidence>
<name>A0A8K0VBK2_9RHOB</name>
<feature type="compositionally biased region" description="Basic and acidic residues" evidence="1">
    <location>
        <begin position="95"/>
        <end position="109"/>
    </location>
</feature>
<protein>
    <submittedName>
        <fullName evidence="2">Uncharacterized protein</fullName>
    </submittedName>
</protein>
<feature type="region of interest" description="Disordered" evidence="1">
    <location>
        <begin position="1"/>
        <end position="109"/>
    </location>
</feature>
<dbReference type="Proteomes" id="UP000648908">
    <property type="component" value="Unassembled WGS sequence"/>
</dbReference>
<gene>
    <name evidence="2" type="ORF">JL811_16915</name>
</gene>
<proteinExistence type="predicted"/>
<organism evidence="2 3">
    <name type="scientific">Szabonella alba</name>
    <dbReference type="NCBI Taxonomy" id="2804194"/>
    <lineage>
        <taxon>Bacteria</taxon>
        <taxon>Pseudomonadati</taxon>
        <taxon>Pseudomonadota</taxon>
        <taxon>Alphaproteobacteria</taxon>
        <taxon>Rhodobacterales</taxon>
        <taxon>Paracoccaceae</taxon>
        <taxon>Szabonella</taxon>
    </lineage>
</organism>
<comment type="caution">
    <text evidence="2">The sequence shown here is derived from an EMBL/GenBank/DDBJ whole genome shotgun (WGS) entry which is preliminary data.</text>
</comment>
<dbReference type="RefSeq" id="WP_202689887.1">
    <property type="nucleotide sequence ID" value="NZ_JAESVN010000010.1"/>
</dbReference>
<reference evidence="2" key="1">
    <citation type="submission" date="2021-01" db="EMBL/GenBank/DDBJ databases">
        <title>Tabrizicola alba sp. nov. a motile alkaliphilic bacterium isolated from a soda lake.</title>
        <authorList>
            <person name="Szuroczki S."/>
            <person name="Abbaszade G."/>
            <person name="Schumann P."/>
            <person name="Toth E."/>
        </authorList>
    </citation>
    <scope>NUCLEOTIDE SEQUENCE</scope>
    <source>
        <strain evidence="2">DMG-N-6</strain>
    </source>
</reference>
<feature type="compositionally biased region" description="Basic and acidic residues" evidence="1">
    <location>
        <begin position="55"/>
        <end position="67"/>
    </location>
</feature>
<dbReference type="EMBL" id="JAESVN010000010">
    <property type="protein sequence ID" value="MBL4918908.1"/>
    <property type="molecule type" value="Genomic_DNA"/>
</dbReference>
<accession>A0A8K0VBK2</accession>
<feature type="compositionally biased region" description="Basic and acidic residues" evidence="1">
    <location>
        <begin position="22"/>
        <end position="40"/>
    </location>
</feature>
<evidence type="ECO:0000313" key="2">
    <source>
        <dbReference type="EMBL" id="MBL4918908.1"/>
    </source>
</evidence>
<dbReference type="AlphaFoldDB" id="A0A8K0VBK2"/>